<feature type="transmembrane region" description="Helical" evidence="7">
    <location>
        <begin position="22"/>
        <end position="43"/>
    </location>
</feature>
<keyword evidence="5 7" id="KW-1133">Transmembrane helix</keyword>
<dbReference type="InterPro" id="IPR000515">
    <property type="entry name" value="MetI-like"/>
</dbReference>
<evidence type="ECO:0000313" key="10">
    <source>
        <dbReference type="Proteomes" id="UP000597444"/>
    </source>
</evidence>
<evidence type="ECO:0000313" key="9">
    <source>
        <dbReference type="EMBL" id="GHO91663.1"/>
    </source>
</evidence>
<keyword evidence="10" id="KW-1185">Reference proteome</keyword>
<dbReference type="GO" id="GO:0005886">
    <property type="term" value="C:plasma membrane"/>
    <property type="evidence" value="ECO:0007669"/>
    <property type="project" value="UniProtKB-SubCell"/>
</dbReference>
<evidence type="ECO:0000256" key="3">
    <source>
        <dbReference type="ARBA" id="ARBA00022475"/>
    </source>
</evidence>
<dbReference type="AlphaFoldDB" id="A0A8J3IFP7"/>
<dbReference type="SUPFAM" id="SSF161098">
    <property type="entry name" value="MetI-like"/>
    <property type="match status" value="1"/>
</dbReference>
<dbReference type="GO" id="GO:0055085">
    <property type="term" value="P:transmembrane transport"/>
    <property type="evidence" value="ECO:0007669"/>
    <property type="project" value="InterPro"/>
</dbReference>
<reference evidence="9" key="1">
    <citation type="submission" date="2020-10" db="EMBL/GenBank/DDBJ databases">
        <title>Taxonomic study of unclassified bacteria belonging to the class Ktedonobacteria.</title>
        <authorList>
            <person name="Yabe S."/>
            <person name="Wang C.M."/>
            <person name="Zheng Y."/>
            <person name="Sakai Y."/>
            <person name="Cavaletti L."/>
            <person name="Monciardini P."/>
            <person name="Donadio S."/>
        </authorList>
    </citation>
    <scope>NUCLEOTIDE SEQUENCE</scope>
    <source>
        <strain evidence="9">ID150040</strain>
    </source>
</reference>
<evidence type="ECO:0000256" key="5">
    <source>
        <dbReference type="ARBA" id="ARBA00022989"/>
    </source>
</evidence>
<dbReference type="PROSITE" id="PS50928">
    <property type="entry name" value="ABC_TM1"/>
    <property type="match status" value="1"/>
</dbReference>
<proteinExistence type="inferred from homology"/>
<dbReference type="PANTHER" id="PTHR43744:SF12">
    <property type="entry name" value="ABC TRANSPORTER PERMEASE PROTEIN MG189-RELATED"/>
    <property type="match status" value="1"/>
</dbReference>
<feature type="transmembrane region" description="Helical" evidence="7">
    <location>
        <begin position="153"/>
        <end position="173"/>
    </location>
</feature>
<dbReference type="InterPro" id="IPR035906">
    <property type="entry name" value="MetI-like_sf"/>
</dbReference>
<dbReference type="EMBL" id="BNJK01000001">
    <property type="protein sequence ID" value="GHO91663.1"/>
    <property type="molecule type" value="Genomic_DNA"/>
</dbReference>
<keyword evidence="2 7" id="KW-0813">Transport</keyword>
<accession>A0A8J3IFP7</accession>
<organism evidence="9 10">
    <name type="scientific">Reticulibacter mediterranei</name>
    <dbReference type="NCBI Taxonomy" id="2778369"/>
    <lineage>
        <taxon>Bacteria</taxon>
        <taxon>Bacillati</taxon>
        <taxon>Chloroflexota</taxon>
        <taxon>Ktedonobacteria</taxon>
        <taxon>Ktedonobacterales</taxon>
        <taxon>Reticulibacteraceae</taxon>
        <taxon>Reticulibacter</taxon>
    </lineage>
</organism>
<keyword evidence="4 7" id="KW-0812">Transmembrane</keyword>
<feature type="transmembrane region" description="Helical" evidence="7">
    <location>
        <begin position="194"/>
        <end position="216"/>
    </location>
</feature>
<comment type="similarity">
    <text evidence="7">Belongs to the binding-protein-dependent transport system permease family.</text>
</comment>
<dbReference type="Pfam" id="PF00528">
    <property type="entry name" value="BPD_transp_1"/>
    <property type="match status" value="1"/>
</dbReference>
<evidence type="ECO:0000259" key="8">
    <source>
        <dbReference type="PROSITE" id="PS50928"/>
    </source>
</evidence>
<protein>
    <submittedName>
        <fullName evidence="9">Sugar ABC transporter permease</fullName>
    </submittedName>
</protein>
<dbReference type="CDD" id="cd06261">
    <property type="entry name" value="TM_PBP2"/>
    <property type="match status" value="1"/>
</dbReference>
<dbReference type="RefSeq" id="WP_220202544.1">
    <property type="nucleotide sequence ID" value="NZ_BNJK01000001.1"/>
</dbReference>
<dbReference type="PANTHER" id="PTHR43744">
    <property type="entry name" value="ABC TRANSPORTER PERMEASE PROTEIN MG189-RELATED-RELATED"/>
    <property type="match status" value="1"/>
</dbReference>
<comment type="caution">
    <text evidence="9">The sequence shown here is derived from an EMBL/GenBank/DDBJ whole genome shotgun (WGS) entry which is preliminary data.</text>
</comment>
<evidence type="ECO:0000256" key="1">
    <source>
        <dbReference type="ARBA" id="ARBA00004651"/>
    </source>
</evidence>
<gene>
    <name evidence="9" type="primary">lacG</name>
    <name evidence="9" type="ORF">KSF_017110</name>
</gene>
<sequence length="288" mass="32473">MAIKVAAQNIGVRQGSIKWKRLIPWAVLVIAAVISLWPMYWLFVTSVTPTTFTLKTPPDLIPFHASLSNFQRLLTQASDYWNWATNSLTVAIAITLFHIFFDTLAGYAFAKKKFPGREIFFWIIISTMMIPAYVTLIPTYIVTQKLHLLNTLWAVILPGFASVFGIFLMRQYIQTLPSELMEAARIDGCGELRVFWHVILPLSKPAIGALAIFTFVRHWNDFFWPLIALQSSSQYTLPVGVAGLQGEFTTDYGIIFAGAALAALPMILFFLFFQRYFLSGVRMGAIKG</sequence>
<feature type="transmembrane region" description="Helical" evidence="7">
    <location>
        <begin position="119"/>
        <end position="141"/>
    </location>
</feature>
<keyword evidence="6 7" id="KW-0472">Membrane</keyword>
<feature type="transmembrane region" description="Helical" evidence="7">
    <location>
        <begin position="252"/>
        <end position="273"/>
    </location>
</feature>
<evidence type="ECO:0000256" key="6">
    <source>
        <dbReference type="ARBA" id="ARBA00023136"/>
    </source>
</evidence>
<keyword evidence="3" id="KW-1003">Cell membrane</keyword>
<feature type="transmembrane region" description="Helical" evidence="7">
    <location>
        <begin position="88"/>
        <end position="110"/>
    </location>
</feature>
<dbReference type="Gene3D" id="1.10.3720.10">
    <property type="entry name" value="MetI-like"/>
    <property type="match status" value="1"/>
</dbReference>
<feature type="domain" description="ABC transmembrane type-1" evidence="8">
    <location>
        <begin position="84"/>
        <end position="273"/>
    </location>
</feature>
<name>A0A8J3IFP7_9CHLR</name>
<comment type="subcellular location">
    <subcellularLocation>
        <location evidence="1 7">Cell membrane</location>
        <topology evidence="1 7">Multi-pass membrane protein</topology>
    </subcellularLocation>
</comment>
<dbReference type="Proteomes" id="UP000597444">
    <property type="component" value="Unassembled WGS sequence"/>
</dbReference>
<evidence type="ECO:0000256" key="7">
    <source>
        <dbReference type="RuleBase" id="RU363032"/>
    </source>
</evidence>
<evidence type="ECO:0000256" key="4">
    <source>
        <dbReference type="ARBA" id="ARBA00022692"/>
    </source>
</evidence>
<evidence type="ECO:0000256" key="2">
    <source>
        <dbReference type="ARBA" id="ARBA00022448"/>
    </source>
</evidence>